<dbReference type="Gene3D" id="3.30.70.1280">
    <property type="entry name" value="SP0830-like domains"/>
    <property type="match status" value="1"/>
</dbReference>
<dbReference type="SUPFAM" id="SSF160379">
    <property type="entry name" value="SP0830-like"/>
    <property type="match status" value="1"/>
</dbReference>
<dbReference type="InterPro" id="IPR012545">
    <property type="entry name" value="DUF1697"/>
</dbReference>
<reference evidence="1" key="1">
    <citation type="submission" date="2023-07" db="EMBL/GenBank/DDBJ databases">
        <authorList>
            <person name="Kim M."/>
        </authorList>
    </citation>
    <scope>NUCLEOTIDE SEQUENCE</scope>
    <source>
        <strain evidence="1">BIUV-7</strain>
    </source>
</reference>
<dbReference type="PANTHER" id="PTHR36439:SF1">
    <property type="entry name" value="DUF1697 DOMAIN-CONTAINING PROTEIN"/>
    <property type="match status" value="1"/>
</dbReference>
<dbReference type="PANTHER" id="PTHR36439">
    <property type="entry name" value="BLL4334 PROTEIN"/>
    <property type="match status" value="1"/>
</dbReference>
<dbReference type="Proteomes" id="UP001169764">
    <property type="component" value="Unassembled WGS sequence"/>
</dbReference>
<dbReference type="PIRSF" id="PIRSF008502">
    <property type="entry name" value="UCP008502"/>
    <property type="match status" value="1"/>
</dbReference>
<dbReference type="Pfam" id="PF08002">
    <property type="entry name" value="DUF1697"/>
    <property type="match status" value="1"/>
</dbReference>
<evidence type="ECO:0000313" key="2">
    <source>
        <dbReference type="Proteomes" id="UP001169764"/>
    </source>
</evidence>
<evidence type="ECO:0000313" key="1">
    <source>
        <dbReference type="EMBL" id="MDO6416902.1"/>
    </source>
</evidence>
<gene>
    <name evidence="1" type="ORF">Q4F19_21135</name>
</gene>
<organism evidence="1 2">
    <name type="scientific">Sphingomonas natans</name>
    <dbReference type="NCBI Taxonomy" id="3063330"/>
    <lineage>
        <taxon>Bacteria</taxon>
        <taxon>Pseudomonadati</taxon>
        <taxon>Pseudomonadota</taxon>
        <taxon>Alphaproteobacteria</taxon>
        <taxon>Sphingomonadales</taxon>
        <taxon>Sphingomonadaceae</taxon>
        <taxon>Sphingomonas</taxon>
    </lineage>
</organism>
<name>A0ABT8YEW2_9SPHN</name>
<accession>A0ABT8YEW2</accession>
<keyword evidence="2" id="KW-1185">Reference proteome</keyword>
<comment type="caution">
    <text evidence="1">The sequence shown here is derived from an EMBL/GenBank/DDBJ whole genome shotgun (WGS) entry which is preliminary data.</text>
</comment>
<proteinExistence type="predicted"/>
<sequence length="176" mass="18704">MAETFICLLRAVNVGGRKLVMADLRAAAEAAGFEAFRTYIQSGNLLFSAKGNEAEAEDAIEALIETAFGLKVIALVRSARHFAEIAEANPFPEALPNQLHLCLTKHPPYSDASATLAARALAGERIALAGGALWIDFARGVGNSKLTPPLLDKAAGSTLTARNWNTVQKLIEMVGE</sequence>
<protein>
    <submittedName>
        <fullName evidence="1">DUF1697 domain-containing protein</fullName>
    </submittedName>
</protein>
<dbReference type="RefSeq" id="WP_303546837.1">
    <property type="nucleotide sequence ID" value="NZ_JAUOTP010000013.1"/>
</dbReference>
<dbReference type="EMBL" id="JAUOTP010000013">
    <property type="protein sequence ID" value="MDO6416902.1"/>
    <property type="molecule type" value="Genomic_DNA"/>
</dbReference>